<name>A0A8S4A8H5_9TELE</name>
<organism evidence="3 4">
    <name type="scientific">Menidia menidia</name>
    <name type="common">Atlantic silverside</name>
    <dbReference type="NCBI Taxonomy" id="238744"/>
    <lineage>
        <taxon>Eukaryota</taxon>
        <taxon>Metazoa</taxon>
        <taxon>Chordata</taxon>
        <taxon>Craniata</taxon>
        <taxon>Vertebrata</taxon>
        <taxon>Euteleostomi</taxon>
        <taxon>Actinopterygii</taxon>
        <taxon>Neopterygii</taxon>
        <taxon>Teleostei</taxon>
        <taxon>Neoteleostei</taxon>
        <taxon>Acanthomorphata</taxon>
        <taxon>Ovalentaria</taxon>
        <taxon>Atherinomorphae</taxon>
        <taxon>Atheriniformes</taxon>
        <taxon>Atherinopsidae</taxon>
        <taxon>Menidiinae</taxon>
        <taxon>Menidia</taxon>
    </lineage>
</organism>
<dbReference type="OrthoDB" id="8947657at2759"/>
<dbReference type="AlphaFoldDB" id="A0A8S4A8H5"/>
<evidence type="ECO:0000259" key="2">
    <source>
        <dbReference type="PROSITE" id="PS50835"/>
    </source>
</evidence>
<comment type="caution">
    <text evidence="3">The sequence shown here is derived from an EMBL/GenBank/DDBJ whole genome shotgun (WGS) entry which is preliminary data.</text>
</comment>
<dbReference type="EMBL" id="CAJRST010000002">
    <property type="protein sequence ID" value="CAG5862627.1"/>
    <property type="molecule type" value="Genomic_DNA"/>
</dbReference>
<gene>
    <name evidence="3" type="ORF">MMEN_LOCUS1214</name>
</gene>
<dbReference type="SUPFAM" id="SSF48726">
    <property type="entry name" value="Immunoglobulin"/>
    <property type="match status" value="1"/>
</dbReference>
<dbReference type="PROSITE" id="PS50835">
    <property type="entry name" value="IG_LIKE"/>
    <property type="match status" value="1"/>
</dbReference>
<dbReference type="SMART" id="SM00406">
    <property type="entry name" value="IGv"/>
    <property type="match status" value="1"/>
</dbReference>
<keyword evidence="1" id="KW-0732">Signal</keyword>
<keyword evidence="4" id="KW-1185">Reference proteome</keyword>
<proteinExistence type="predicted"/>
<dbReference type="SMART" id="SM00409">
    <property type="entry name" value="IG"/>
    <property type="match status" value="1"/>
</dbReference>
<feature type="domain" description="Ig-like" evidence="2">
    <location>
        <begin position="18"/>
        <end position="134"/>
    </location>
</feature>
<dbReference type="InterPro" id="IPR013106">
    <property type="entry name" value="Ig_V-set"/>
</dbReference>
<dbReference type="InterPro" id="IPR013783">
    <property type="entry name" value="Ig-like_fold"/>
</dbReference>
<dbReference type="CDD" id="cd00099">
    <property type="entry name" value="IgV"/>
    <property type="match status" value="1"/>
</dbReference>
<sequence>MASVRICVVVLALSGFQRQAAALPVSTVQVRVGEDVTLQCPLLEASNATTPTPTAEPGGPPTISWYRKAAGQGPVMLLSIVSRDASRLKYGAGIPRQKVSASADGSLLLRGSERTDSAVYYCGVSRGSDRAKESLWALPEP</sequence>
<evidence type="ECO:0000313" key="4">
    <source>
        <dbReference type="Proteomes" id="UP000677803"/>
    </source>
</evidence>
<feature type="signal peptide" evidence="1">
    <location>
        <begin position="1"/>
        <end position="22"/>
    </location>
</feature>
<feature type="chain" id="PRO_5035756498" evidence="1">
    <location>
        <begin position="23"/>
        <end position="141"/>
    </location>
</feature>
<protein>
    <submittedName>
        <fullName evidence="3">(Atlantic silverside) hypothetical protein</fullName>
    </submittedName>
</protein>
<evidence type="ECO:0000256" key="1">
    <source>
        <dbReference type="SAM" id="SignalP"/>
    </source>
</evidence>
<dbReference type="InterPro" id="IPR003599">
    <property type="entry name" value="Ig_sub"/>
</dbReference>
<dbReference type="Gene3D" id="2.60.40.10">
    <property type="entry name" value="Immunoglobulins"/>
    <property type="match status" value="1"/>
</dbReference>
<reference evidence="3" key="1">
    <citation type="submission" date="2021-05" db="EMBL/GenBank/DDBJ databases">
        <authorList>
            <person name="Tigano A."/>
        </authorList>
    </citation>
    <scope>NUCLEOTIDE SEQUENCE</scope>
</reference>
<dbReference type="InterPro" id="IPR036179">
    <property type="entry name" value="Ig-like_dom_sf"/>
</dbReference>
<dbReference type="Proteomes" id="UP000677803">
    <property type="component" value="Unassembled WGS sequence"/>
</dbReference>
<evidence type="ECO:0000313" key="3">
    <source>
        <dbReference type="EMBL" id="CAG5862627.1"/>
    </source>
</evidence>
<dbReference type="InterPro" id="IPR007110">
    <property type="entry name" value="Ig-like_dom"/>
</dbReference>
<dbReference type="Pfam" id="PF07686">
    <property type="entry name" value="V-set"/>
    <property type="match status" value="1"/>
</dbReference>
<accession>A0A8S4A8H5</accession>